<keyword evidence="2" id="KW-0472">Membrane</keyword>
<accession>A0A0F3IPK3</accession>
<evidence type="ECO:0000256" key="2">
    <source>
        <dbReference type="SAM" id="Phobius"/>
    </source>
</evidence>
<dbReference type="GO" id="GO:0007165">
    <property type="term" value="P:signal transduction"/>
    <property type="evidence" value="ECO:0007669"/>
    <property type="project" value="InterPro"/>
</dbReference>
<dbReference type="RefSeq" id="WP_045777000.1">
    <property type="nucleotide sequence ID" value="NZ_LAJY01000565.1"/>
</dbReference>
<feature type="domain" description="HAMP" evidence="3">
    <location>
        <begin position="216"/>
        <end position="256"/>
    </location>
</feature>
<keyword evidence="2" id="KW-1133">Transmembrane helix</keyword>
<evidence type="ECO:0000313" key="4">
    <source>
        <dbReference type="EMBL" id="KJV08488.1"/>
    </source>
</evidence>
<keyword evidence="5" id="KW-1185">Reference proteome</keyword>
<name>A0A0F3IPK3_9PROT</name>
<dbReference type="Gene3D" id="6.10.340.10">
    <property type="match status" value="1"/>
</dbReference>
<dbReference type="Proteomes" id="UP000033774">
    <property type="component" value="Unassembled WGS sequence"/>
</dbReference>
<dbReference type="OrthoDB" id="9813903at2"/>
<feature type="region of interest" description="Disordered" evidence="1">
    <location>
        <begin position="84"/>
        <end position="122"/>
    </location>
</feature>
<protein>
    <recommendedName>
        <fullName evidence="3">HAMP domain-containing protein</fullName>
    </recommendedName>
</protein>
<dbReference type="InterPro" id="IPR003660">
    <property type="entry name" value="HAMP_dom"/>
</dbReference>
<dbReference type="AlphaFoldDB" id="A0A0F3IPK3"/>
<gene>
    <name evidence="4" type="ORF">VZ95_17485</name>
</gene>
<reference evidence="4 5" key="1">
    <citation type="submission" date="2015-03" db="EMBL/GenBank/DDBJ databases">
        <title>Draft genome sequence of Elstera litoralis.</title>
        <authorList>
            <person name="Rahalkar M.C."/>
            <person name="Dhakephalkar P.K."/>
            <person name="Pore S.D."/>
            <person name="Arora P."/>
            <person name="Kapse N.G."/>
            <person name="Pandit P.S."/>
        </authorList>
    </citation>
    <scope>NUCLEOTIDE SEQUENCE [LARGE SCALE GENOMIC DNA]</scope>
    <source>
        <strain evidence="4 5">Dia-1</strain>
    </source>
</reference>
<comment type="caution">
    <text evidence="4">The sequence shown here is derived from an EMBL/GenBank/DDBJ whole genome shotgun (WGS) entry which is preliminary data.</text>
</comment>
<dbReference type="GO" id="GO:0016020">
    <property type="term" value="C:membrane"/>
    <property type="evidence" value="ECO:0007669"/>
    <property type="project" value="InterPro"/>
</dbReference>
<keyword evidence="2" id="KW-0812">Transmembrane</keyword>
<evidence type="ECO:0000259" key="3">
    <source>
        <dbReference type="Pfam" id="PF00672"/>
    </source>
</evidence>
<dbReference type="CDD" id="cd06225">
    <property type="entry name" value="HAMP"/>
    <property type="match status" value="1"/>
</dbReference>
<evidence type="ECO:0000313" key="5">
    <source>
        <dbReference type="Proteomes" id="UP000033774"/>
    </source>
</evidence>
<evidence type="ECO:0000256" key="1">
    <source>
        <dbReference type="SAM" id="MobiDB-lite"/>
    </source>
</evidence>
<feature type="transmembrane region" description="Helical" evidence="2">
    <location>
        <begin position="195"/>
        <end position="215"/>
    </location>
</feature>
<dbReference type="Pfam" id="PF00672">
    <property type="entry name" value="HAMP"/>
    <property type="match status" value="1"/>
</dbReference>
<feature type="compositionally biased region" description="Low complexity" evidence="1">
    <location>
        <begin position="84"/>
        <end position="97"/>
    </location>
</feature>
<dbReference type="EMBL" id="LAJY01000565">
    <property type="protein sequence ID" value="KJV08488.1"/>
    <property type="molecule type" value="Genomic_DNA"/>
</dbReference>
<sequence length="258" mass="28087">MSLRLKLIIALLATSLLSVGVMWGVAYERLERRFGDIVETISARNFRGDVAAYWLTYGSWEAGVRAEPFTQFVRRRKDFLAVQGADADTGDDTGAQALPQRPRPLGRTPGPDAPGFDGSGGNFRPPFRFMLFDSSWVRLDRRNPPNGERKEATPEQRRKAVPIRVKGEIVAYASREGDANYSTTDLAYLAAMQNALAWGIGAAALMALGLGLLAGRHFGRSITPLLQALAKMGDGAVPQQVPVTSRDEIGLLAQALTE</sequence>
<organism evidence="4 5">
    <name type="scientific">Elstera litoralis</name>
    <dbReference type="NCBI Taxonomy" id="552518"/>
    <lineage>
        <taxon>Bacteria</taxon>
        <taxon>Pseudomonadati</taxon>
        <taxon>Pseudomonadota</taxon>
        <taxon>Alphaproteobacteria</taxon>
        <taxon>Rhodospirillales</taxon>
        <taxon>Rhodospirillaceae</taxon>
        <taxon>Elstera</taxon>
    </lineage>
</organism>
<proteinExistence type="predicted"/>